<sequence>MYNFCIENPDKAIAFSWLFSFSIADFDKANGLDSVISNKLIEIREELGEELCIWYSKNHKGLVNIQIILNSYINSYEDAKKIKEKLNQLIEAINSNNNDAKITPMISAFGAKNGTNRLSELFERARINYVRDLLRILTLKIDEKDNVQLVRFIKWLSEDKKAILRNELHNLSKKDRDEEIIRKRAKGGTLEETSKDYEITHEGVRQIEKKFQGRFDRYITRVMPHYILYAFSKNTSYISIDEIIKLLGDLSDIFIYCLKRSNYSTAHWSDELNGFIIGDGKWYEQLKEYKEGLPEILDCESLDELIGGIIENLKLPIAFDDTRRLVLVDYTLSGKVYLKKRMSLSQMYNAVLKKYYPDGIKLYDDAEAIRFRNYVRGLFGDVYLPENNRAIDVRLTELTILCDRGKRILPSGIKISTELLRKIHDAIIEFDRNEIMFRTLFERFKDELIENSNITNKYFLQGVLKQNYSDEFYFTRYTVKKELSCSSSQTT</sequence>
<evidence type="ECO:0000313" key="3">
    <source>
        <dbReference type="Proteomes" id="UP000186102"/>
    </source>
</evidence>
<dbReference type="InterPro" id="IPR013324">
    <property type="entry name" value="RNA_pol_sigma_r3/r4-like"/>
</dbReference>
<organism evidence="2 3">
    <name type="scientific">Desulfosporosinus metallidurans</name>
    <dbReference type="NCBI Taxonomy" id="1888891"/>
    <lineage>
        <taxon>Bacteria</taxon>
        <taxon>Bacillati</taxon>
        <taxon>Bacillota</taxon>
        <taxon>Clostridia</taxon>
        <taxon>Eubacteriales</taxon>
        <taxon>Desulfitobacteriaceae</taxon>
        <taxon>Desulfosporosinus</taxon>
    </lineage>
</organism>
<feature type="coiled-coil region" evidence="1">
    <location>
        <begin position="69"/>
        <end position="103"/>
    </location>
</feature>
<keyword evidence="1" id="KW-0175">Coiled coil</keyword>
<reference evidence="2 3" key="1">
    <citation type="submission" date="2016-09" db="EMBL/GenBank/DDBJ databases">
        <title>Complete genome of Desulfosporosinus sp. OL.</title>
        <authorList>
            <person name="Mardanov A."/>
            <person name="Beletsky A."/>
            <person name="Panova A."/>
            <person name="Karnachuk O."/>
            <person name="Ravin N."/>
        </authorList>
    </citation>
    <scope>NUCLEOTIDE SEQUENCE [LARGE SCALE GENOMIC DNA]</scope>
    <source>
        <strain evidence="2 3">OL</strain>
    </source>
</reference>
<name>A0A1Q8QPS8_9FIRM</name>
<evidence type="ECO:0000313" key="2">
    <source>
        <dbReference type="EMBL" id="OLN29278.1"/>
    </source>
</evidence>
<gene>
    <name evidence="2" type="ORF">DSOL_3615</name>
</gene>
<dbReference type="SUPFAM" id="SSF88659">
    <property type="entry name" value="Sigma3 and sigma4 domains of RNA polymerase sigma factors"/>
    <property type="match status" value="1"/>
</dbReference>
<evidence type="ECO:0000256" key="1">
    <source>
        <dbReference type="SAM" id="Coils"/>
    </source>
</evidence>
<dbReference type="EMBL" id="MLBF01000034">
    <property type="protein sequence ID" value="OLN29278.1"/>
    <property type="molecule type" value="Genomic_DNA"/>
</dbReference>
<dbReference type="AlphaFoldDB" id="A0A1Q8QPS8"/>
<keyword evidence="3" id="KW-1185">Reference proteome</keyword>
<comment type="caution">
    <text evidence="2">The sequence shown here is derived from an EMBL/GenBank/DDBJ whole genome shotgun (WGS) entry which is preliminary data.</text>
</comment>
<accession>A0A1Q8QPS8</accession>
<dbReference type="Proteomes" id="UP000186102">
    <property type="component" value="Unassembled WGS sequence"/>
</dbReference>
<dbReference type="InterPro" id="IPR036388">
    <property type="entry name" value="WH-like_DNA-bd_sf"/>
</dbReference>
<dbReference type="Gene3D" id="1.10.10.10">
    <property type="entry name" value="Winged helix-like DNA-binding domain superfamily/Winged helix DNA-binding domain"/>
    <property type="match status" value="1"/>
</dbReference>
<proteinExistence type="predicted"/>
<protein>
    <submittedName>
        <fullName evidence="2">Uncharacterized protein</fullName>
    </submittedName>
</protein>
<dbReference type="STRING" id="1888891.DSOL_3615"/>